<proteinExistence type="predicted"/>
<keyword evidence="2" id="KW-1185">Reference proteome</keyword>
<dbReference type="Proteomes" id="UP000663879">
    <property type="component" value="Unassembled WGS sequence"/>
</dbReference>
<protein>
    <submittedName>
        <fullName evidence="1">Uncharacterized protein</fullName>
    </submittedName>
</protein>
<feature type="non-terminal residue" evidence="1">
    <location>
        <position position="167"/>
    </location>
</feature>
<dbReference type="OrthoDB" id="6761209at2759"/>
<accession>A0A814MWD8</accession>
<evidence type="ECO:0000313" key="2">
    <source>
        <dbReference type="Proteomes" id="UP000663879"/>
    </source>
</evidence>
<reference evidence="1" key="1">
    <citation type="submission" date="2021-02" db="EMBL/GenBank/DDBJ databases">
        <authorList>
            <person name="Nowell W R."/>
        </authorList>
    </citation>
    <scope>NUCLEOTIDE SEQUENCE</scope>
    <source>
        <strain evidence="1">Ploen Becks lab</strain>
    </source>
</reference>
<dbReference type="AlphaFoldDB" id="A0A814MWD8"/>
<gene>
    <name evidence="1" type="ORF">OXX778_LOCUS20397</name>
</gene>
<organism evidence="1 2">
    <name type="scientific">Brachionus calyciflorus</name>
    <dbReference type="NCBI Taxonomy" id="104777"/>
    <lineage>
        <taxon>Eukaryota</taxon>
        <taxon>Metazoa</taxon>
        <taxon>Spiralia</taxon>
        <taxon>Gnathifera</taxon>
        <taxon>Rotifera</taxon>
        <taxon>Eurotatoria</taxon>
        <taxon>Monogononta</taxon>
        <taxon>Pseudotrocha</taxon>
        <taxon>Ploima</taxon>
        <taxon>Brachionidae</taxon>
        <taxon>Brachionus</taxon>
    </lineage>
</organism>
<name>A0A814MWD8_9BILA</name>
<comment type="caution">
    <text evidence="1">The sequence shown here is derived from an EMBL/GenBank/DDBJ whole genome shotgun (WGS) entry which is preliminary data.</text>
</comment>
<sequence length="167" mass="19194">MNVNSNICELVKNNDLVNFVQKPTRICSNFYKKMNTSKRSSTLIDLFLHNGDLVDETDVVNCLFSDHKFVVANLLLTKPQSYCKSIKCRKLSPSNLLNVLMSIETKDFKTIKNYVTVDDKWNFLKIEILKLLDKFALKRKIVSMGTSCGPSIANLHLAYYEIKYKSL</sequence>
<dbReference type="EMBL" id="CAJNOC010006760">
    <property type="protein sequence ID" value="CAF1085321.1"/>
    <property type="molecule type" value="Genomic_DNA"/>
</dbReference>
<evidence type="ECO:0000313" key="1">
    <source>
        <dbReference type="EMBL" id="CAF1085321.1"/>
    </source>
</evidence>